<feature type="transmembrane region" description="Helical" evidence="1">
    <location>
        <begin position="6"/>
        <end position="24"/>
    </location>
</feature>
<evidence type="ECO:0000313" key="2">
    <source>
        <dbReference type="EMBL" id="WAN63345.1"/>
    </source>
</evidence>
<evidence type="ECO:0000256" key="1">
    <source>
        <dbReference type="SAM" id="Phobius"/>
    </source>
</evidence>
<proteinExistence type="predicted"/>
<organism evidence="2 3">
    <name type="scientific">Candidatus Phytoplasma rubi</name>
    <dbReference type="NCBI Taxonomy" id="399025"/>
    <lineage>
        <taxon>Bacteria</taxon>
        <taxon>Bacillati</taxon>
        <taxon>Mycoplasmatota</taxon>
        <taxon>Mollicutes</taxon>
        <taxon>Acholeplasmatales</taxon>
        <taxon>Acholeplasmataceae</taxon>
        <taxon>Candidatus Phytoplasma</taxon>
        <taxon>16SrV (Elm yellows group)</taxon>
    </lineage>
</organism>
<keyword evidence="3" id="KW-1185">Reference proteome</keyword>
<evidence type="ECO:0000313" key="3">
    <source>
        <dbReference type="Proteomes" id="UP001164727"/>
    </source>
</evidence>
<keyword evidence="1" id="KW-0472">Membrane</keyword>
<name>A0ABY7BRP9_9MOLU</name>
<dbReference type="EMBL" id="CP114006">
    <property type="protein sequence ID" value="WAN63345.1"/>
    <property type="molecule type" value="Genomic_DNA"/>
</dbReference>
<keyword evidence="1" id="KW-1133">Transmembrane helix</keyword>
<dbReference type="Proteomes" id="UP001164727">
    <property type="component" value="Chromosome"/>
</dbReference>
<gene>
    <name evidence="2" type="ORF">RS022_04300</name>
</gene>
<protein>
    <submittedName>
        <fullName evidence="2">Uncharacterized protein</fullName>
    </submittedName>
</protein>
<reference evidence="2 3" key="1">
    <citation type="journal article" date="2023" name="Microbiol. Resour. Announc.">
        <title>Complete Genome of 'Candidatus Phytoplasma rubi' RS, a Phytopathogenic Bacterium Associated with Rubus Stunt Disease.</title>
        <authorList>
            <person name="Duckeck D."/>
            <person name="Zubert C."/>
            <person name="Bohm J.W."/>
            <person name="Carminati G."/>
            <person name="Schneider B."/>
            <person name="Kube M."/>
        </authorList>
    </citation>
    <scope>NUCLEOTIDE SEQUENCE [LARGE SCALE GENOMIC DNA]</scope>
    <source>
        <strain evidence="2 3">RS</strain>
    </source>
</reference>
<sequence>MIFLKIFLIIYLFCFHCYLFRFFLEGEKDNQENNNETRC</sequence>
<accession>A0ABY7BRP9</accession>
<keyword evidence="1" id="KW-0812">Transmembrane</keyword>